<name>A0A8H7IGJ9_9AGAM</name>
<dbReference type="EMBL" id="JACYCF010000005">
    <property type="protein sequence ID" value="KAF8757286.1"/>
    <property type="molecule type" value="Genomic_DNA"/>
</dbReference>
<accession>A0A8H7IGJ9</accession>
<gene>
    <name evidence="3" type="ORF">RHS01_03708</name>
</gene>
<dbReference type="Pfam" id="PF07896">
    <property type="entry name" value="DUF1674"/>
    <property type="match status" value="1"/>
</dbReference>
<sequence>MQVFTQLRNVPKCSMSLHRGLPHFQREQREFEELVRNAQAPAASATVNQGEELHPDARRPIAPGFIGEVNPKTGERGGPKQEPVPKGRNDWSYGGELPTFNH</sequence>
<dbReference type="AlphaFoldDB" id="A0A8H7IGJ9"/>
<evidence type="ECO:0000256" key="2">
    <source>
        <dbReference type="SAM" id="MobiDB-lite"/>
    </source>
</evidence>
<evidence type="ECO:0008006" key="5">
    <source>
        <dbReference type="Google" id="ProtNLM"/>
    </source>
</evidence>
<feature type="region of interest" description="Disordered" evidence="2">
    <location>
        <begin position="40"/>
        <end position="102"/>
    </location>
</feature>
<dbReference type="InterPro" id="IPR012875">
    <property type="entry name" value="SDHF4"/>
</dbReference>
<reference evidence="3" key="1">
    <citation type="submission" date="2020-09" db="EMBL/GenBank/DDBJ databases">
        <title>Comparative genome analyses of four rice-infecting Rhizoctonia solani isolates reveal extensive enrichment of homogalacturonan modification genes.</title>
        <authorList>
            <person name="Lee D.-Y."/>
            <person name="Jeon J."/>
            <person name="Kim K.-T."/>
            <person name="Cheong K."/>
            <person name="Song H."/>
            <person name="Choi G."/>
            <person name="Ko J."/>
            <person name="Opiyo S.O."/>
            <person name="Zuo S."/>
            <person name="Madhav S."/>
            <person name="Lee Y.-H."/>
            <person name="Wang G.-L."/>
        </authorList>
    </citation>
    <scope>NUCLEOTIDE SEQUENCE</scope>
    <source>
        <strain evidence="3">AG1-IA B2</strain>
    </source>
</reference>
<organism evidence="3 4">
    <name type="scientific">Rhizoctonia solani</name>
    <dbReference type="NCBI Taxonomy" id="456999"/>
    <lineage>
        <taxon>Eukaryota</taxon>
        <taxon>Fungi</taxon>
        <taxon>Dikarya</taxon>
        <taxon>Basidiomycota</taxon>
        <taxon>Agaricomycotina</taxon>
        <taxon>Agaricomycetes</taxon>
        <taxon>Cantharellales</taxon>
        <taxon>Ceratobasidiaceae</taxon>
        <taxon>Rhizoctonia</taxon>
    </lineage>
</organism>
<comment type="similarity">
    <text evidence="1">Belongs to the SDHAF4 family.</text>
</comment>
<dbReference type="Proteomes" id="UP000614334">
    <property type="component" value="Unassembled WGS sequence"/>
</dbReference>
<feature type="compositionally biased region" description="Basic and acidic residues" evidence="2">
    <location>
        <begin position="73"/>
        <end position="89"/>
    </location>
</feature>
<evidence type="ECO:0000313" key="4">
    <source>
        <dbReference type="Proteomes" id="UP000614334"/>
    </source>
</evidence>
<proteinExistence type="inferred from homology"/>
<protein>
    <recommendedName>
        <fullName evidence="5">Succinate dehydrogenase assembly factor 4, mitochondrial</fullName>
    </recommendedName>
</protein>
<comment type="caution">
    <text evidence="3">The sequence shown here is derived from an EMBL/GenBank/DDBJ whole genome shotgun (WGS) entry which is preliminary data.</text>
</comment>
<evidence type="ECO:0000256" key="1">
    <source>
        <dbReference type="ARBA" id="ARBA00005701"/>
    </source>
</evidence>
<evidence type="ECO:0000313" key="3">
    <source>
        <dbReference type="EMBL" id="KAF8757286.1"/>
    </source>
</evidence>